<proteinExistence type="predicted"/>
<dbReference type="OrthoDB" id="5638610at2"/>
<dbReference type="RefSeq" id="WP_027227213.1">
    <property type="nucleotide sequence ID" value="NZ_CP017601.1"/>
</dbReference>
<dbReference type="Proteomes" id="UP000239239">
    <property type="component" value="Unassembled WGS sequence"/>
</dbReference>
<organism evidence="1 2">
    <name type="scientific">Legionella pneumophila</name>
    <dbReference type="NCBI Taxonomy" id="446"/>
    <lineage>
        <taxon>Bacteria</taxon>
        <taxon>Pseudomonadati</taxon>
        <taxon>Pseudomonadota</taxon>
        <taxon>Gammaproteobacteria</taxon>
        <taxon>Legionellales</taxon>
        <taxon>Legionellaceae</taxon>
        <taxon>Legionella</taxon>
    </lineage>
</organism>
<gene>
    <name evidence="1" type="ORF">C3928_11055</name>
</gene>
<dbReference type="AlphaFoldDB" id="A0A2S6EWP3"/>
<reference evidence="1 2" key="1">
    <citation type="submission" date="2018-02" db="EMBL/GenBank/DDBJ databases">
        <title>Draft genome sequences of four Legionella pneumophila clinical strains isolated in Ontario.</title>
        <authorList>
            <person name="Fortuna A."/>
            <person name="Ramnarine R."/>
            <person name="Li A."/>
            <person name="Frantz C."/>
            <person name="Mallo G."/>
        </authorList>
    </citation>
    <scope>NUCLEOTIDE SEQUENCE [LARGE SCALE GENOMIC DNA]</scope>
    <source>
        <strain evidence="1 2">LG61</strain>
    </source>
</reference>
<accession>A0A2S6EWP3</accession>
<dbReference type="EMBL" id="PQWY01000016">
    <property type="protein sequence ID" value="PPK29607.1"/>
    <property type="molecule type" value="Genomic_DNA"/>
</dbReference>
<sequence>MTDMISITTYWQQFKDCIDQLRSSVDSKEYSNYIAIANLMIEIGLTIEQLGITQIQQVGDQLHEKAKLFGYRVPFDTPEKKYQFCLPKITNNETLIFAIVYYQHLKNYENVEYQGSINWFRSKVIHGVNEKKISTRAQAEAMLREIRQYCQSQNIAFNESEFIKKNDESAKEYTTRLFKMFRSEKTAKSEPIELKLLNESKESKLSDELAKLEKSLEELRNKRNQLIAKTDTLSKKLADYHLLSQNYHKLNNEWDNKWFFTKFFDWIMSWFSNDSLIKNLKTSYEQVIKSENELKQEFHPFDTADAYRAELKKQLEETHIECDKNQKQINEYQLKQLEQKLEQSLEQKLQEKLQKDTAIEQKEPSVPKVLSEIKHETNGSDFSSNLNHYYGFFKEHLPNRETLGAIAVGVAAIAIQNLM</sequence>
<protein>
    <submittedName>
        <fullName evidence="1">Uncharacterized protein</fullName>
    </submittedName>
</protein>
<comment type="caution">
    <text evidence="1">The sequence shown here is derived from an EMBL/GenBank/DDBJ whole genome shotgun (WGS) entry which is preliminary data.</text>
</comment>
<evidence type="ECO:0000313" key="1">
    <source>
        <dbReference type="EMBL" id="PPK29607.1"/>
    </source>
</evidence>
<evidence type="ECO:0000313" key="2">
    <source>
        <dbReference type="Proteomes" id="UP000239239"/>
    </source>
</evidence>
<name>A0A2S6EWP3_LEGPN</name>